<dbReference type="GO" id="GO:0019878">
    <property type="term" value="P:lysine biosynthetic process via aminoadipic acid"/>
    <property type="evidence" value="ECO:0007669"/>
    <property type="project" value="TreeGrafter"/>
</dbReference>
<dbReference type="InterPro" id="IPR037143">
    <property type="entry name" value="4-PPantetheinyl_Trfase_dom_sf"/>
</dbReference>
<dbReference type="Proteomes" id="UP000254329">
    <property type="component" value="Unassembled WGS sequence"/>
</dbReference>
<accession>A0A1V4B0E8</accession>
<dbReference type="InterPro" id="IPR008278">
    <property type="entry name" value="4-PPantetheinyl_Trfase_dom"/>
</dbReference>
<gene>
    <name evidence="4" type="ORF">NCTC1659_02413</name>
</gene>
<keyword evidence="2 4" id="KW-0808">Transferase</keyword>
<dbReference type="PANTHER" id="PTHR12215">
    <property type="entry name" value="PHOSPHOPANTETHEINE TRANSFERASE"/>
    <property type="match status" value="1"/>
</dbReference>
<dbReference type="Pfam" id="PF01648">
    <property type="entry name" value="ACPS"/>
    <property type="match status" value="1"/>
</dbReference>
<dbReference type="SUPFAM" id="SSF56214">
    <property type="entry name" value="4'-phosphopantetheinyl transferase"/>
    <property type="match status" value="2"/>
</dbReference>
<dbReference type="Gene3D" id="3.90.470.20">
    <property type="entry name" value="4'-phosphopantetheinyl transferase domain"/>
    <property type="match status" value="2"/>
</dbReference>
<dbReference type="InterPro" id="IPR050559">
    <property type="entry name" value="P-Pant_transferase_sf"/>
</dbReference>
<keyword evidence="5" id="KW-1185">Reference proteome</keyword>
<evidence type="ECO:0000313" key="4">
    <source>
        <dbReference type="EMBL" id="STO61103.1"/>
    </source>
</evidence>
<dbReference type="STRING" id="733.B0186_07410"/>
<dbReference type="RefSeq" id="WP_078218737.1">
    <property type="nucleotide sequence ID" value="NZ_MUXZ01000020.1"/>
</dbReference>
<dbReference type="PANTHER" id="PTHR12215:SF10">
    <property type="entry name" value="L-AMINOADIPATE-SEMIALDEHYDE DEHYDROGENASE-PHOSPHOPANTETHEINYL TRANSFERASE"/>
    <property type="match status" value="1"/>
</dbReference>
<reference evidence="4 5" key="1">
    <citation type="submission" date="2018-06" db="EMBL/GenBank/DDBJ databases">
        <authorList>
            <consortium name="Pathogen Informatics"/>
            <person name="Doyle S."/>
        </authorList>
    </citation>
    <scope>NUCLEOTIDE SEQUENCE [LARGE SCALE GENOMIC DNA]</scope>
    <source>
        <strain evidence="4 5">NCTC1659</strain>
    </source>
</reference>
<dbReference type="EC" id="2.7.8.-" evidence="4"/>
<feature type="domain" description="4'-phosphopantetheinyl transferase" evidence="3">
    <location>
        <begin position="109"/>
        <end position="173"/>
    </location>
</feature>
<evidence type="ECO:0000256" key="2">
    <source>
        <dbReference type="ARBA" id="ARBA00022679"/>
    </source>
</evidence>
<dbReference type="GO" id="GO:0008897">
    <property type="term" value="F:holo-[acyl-carrier-protein] synthase activity"/>
    <property type="evidence" value="ECO:0007669"/>
    <property type="project" value="InterPro"/>
</dbReference>
<proteinExistence type="inferred from homology"/>
<sequence length="240" mass="28213">MAIFVAWGNIQQPYPFEIIPLHLLNEQLTHLKSTYKPVQQRYYCRRLAHFLLWQLLQKAEIDTALLGSIQRSSSNRPYFLADNIDFNISHSDDWVAVVLQVEEPHEKSAVGIDIEFVKKNRNYAALLQHFAAPQELVWFQQKPCEERFYQIWCGREALLKSQGIGIVKLSEVQHKPEELLLYSDYCPTGKLIFTTELPFYLALFCHQHIEKAQYFAWQNNQLMPQQLTQIIEYQVNLVKS</sequence>
<dbReference type="GO" id="GO:0005829">
    <property type="term" value="C:cytosol"/>
    <property type="evidence" value="ECO:0007669"/>
    <property type="project" value="TreeGrafter"/>
</dbReference>
<dbReference type="GO" id="GO:0000287">
    <property type="term" value="F:magnesium ion binding"/>
    <property type="evidence" value="ECO:0007669"/>
    <property type="project" value="InterPro"/>
</dbReference>
<protein>
    <submittedName>
        <fullName evidence="4">4'-phosphopantetheinyl transferase</fullName>
        <ecNumber evidence="4">2.7.8.-</ecNumber>
    </submittedName>
</protein>
<evidence type="ECO:0000313" key="5">
    <source>
        <dbReference type="Proteomes" id="UP000254329"/>
    </source>
</evidence>
<dbReference type="AlphaFoldDB" id="A0A1V4B0E8"/>
<evidence type="ECO:0000259" key="3">
    <source>
        <dbReference type="Pfam" id="PF01648"/>
    </source>
</evidence>
<dbReference type="EMBL" id="UGHF01000001">
    <property type="protein sequence ID" value="STO61103.1"/>
    <property type="molecule type" value="Genomic_DNA"/>
</dbReference>
<comment type="similarity">
    <text evidence="1">Belongs to the P-Pant transferase superfamily. Gsp/Sfp/HetI/AcpT family.</text>
</comment>
<organism evidence="4 5">
    <name type="scientific">Canicola haemoglobinophilus</name>
    <dbReference type="NCBI Taxonomy" id="733"/>
    <lineage>
        <taxon>Bacteria</taxon>
        <taxon>Pseudomonadati</taxon>
        <taxon>Pseudomonadota</taxon>
        <taxon>Gammaproteobacteria</taxon>
        <taxon>Pasteurellales</taxon>
        <taxon>Pasteurellaceae</taxon>
        <taxon>Canicola</taxon>
    </lineage>
</organism>
<evidence type="ECO:0000256" key="1">
    <source>
        <dbReference type="ARBA" id="ARBA00010990"/>
    </source>
</evidence>
<name>A0A1V4B0E8_9PAST</name>